<dbReference type="GO" id="GO:0140664">
    <property type="term" value="F:ATP-dependent DNA damage sensor activity"/>
    <property type="evidence" value="ECO:0007669"/>
    <property type="project" value="InterPro"/>
</dbReference>
<evidence type="ECO:0000313" key="9">
    <source>
        <dbReference type="EMBL" id="SUZ66583.1"/>
    </source>
</evidence>
<dbReference type="SMART" id="SM00533">
    <property type="entry name" value="MUTSd"/>
    <property type="match status" value="1"/>
</dbReference>
<dbReference type="InterPro" id="IPR005748">
    <property type="entry name" value="DNA_mismatch_repair_MutS"/>
</dbReference>
<dbReference type="Gene3D" id="3.30.420.110">
    <property type="entry name" value="MutS, connector domain"/>
    <property type="match status" value="1"/>
</dbReference>
<evidence type="ECO:0000256" key="2">
    <source>
        <dbReference type="ARBA" id="ARBA00022741"/>
    </source>
</evidence>
<dbReference type="AlphaFoldDB" id="A0A381PM94"/>
<dbReference type="SUPFAM" id="SSF55271">
    <property type="entry name" value="DNA repair protein MutS, domain I"/>
    <property type="match status" value="1"/>
</dbReference>
<protein>
    <recommendedName>
        <fullName evidence="8">DNA mismatch repair proteins mutS family domain-containing protein</fullName>
    </recommendedName>
</protein>
<evidence type="ECO:0000256" key="7">
    <source>
        <dbReference type="SAM" id="Coils"/>
    </source>
</evidence>
<dbReference type="InterPro" id="IPR045076">
    <property type="entry name" value="MutS"/>
</dbReference>
<evidence type="ECO:0000256" key="1">
    <source>
        <dbReference type="ARBA" id="ARBA00006271"/>
    </source>
</evidence>
<keyword evidence="5" id="KW-0238">DNA-binding</keyword>
<dbReference type="SUPFAM" id="SSF48334">
    <property type="entry name" value="DNA repair protein MutS, domain III"/>
    <property type="match status" value="1"/>
</dbReference>
<dbReference type="Pfam" id="PF01624">
    <property type="entry name" value="MutS_I"/>
    <property type="match status" value="1"/>
</dbReference>
<keyword evidence="3" id="KW-0227">DNA damage</keyword>
<dbReference type="FunFam" id="3.40.50.300:FF:000870">
    <property type="entry name" value="MutS protein homolog 4"/>
    <property type="match status" value="1"/>
</dbReference>
<accession>A0A381PM94</accession>
<dbReference type="InterPro" id="IPR036678">
    <property type="entry name" value="MutS_con_dom_sf"/>
</dbReference>
<proteinExistence type="inferred from homology"/>
<dbReference type="Gene3D" id="3.40.1170.10">
    <property type="entry name" value="DNA repair protein MutS, domain I"/>
    <property type="match status" value="1"/>
</dbReference>
<dbReference type="HAMAP" id="MF_00096">
    <property type="entry name" value="MutS"/>
    <property type="match status" value="1"/>
</dbReference>
<organism evidence="9">
    <name type="scientific">marine metagenome</name>
    <dbReference type="NCBI Taxonomy" id="408172"/>
    <lineage>
        <taxon>unclassified sequences</taxon>
        <taxon>metagenomes</taxon>
        <taxon>ecological metagenomes</taxon>
    </lineage>
</organism>
<gene>
    <name evidence="9" type="ORF">METZ01_LOCUS19437</name>
</gene>
<dbReference type="NCBIfam" id="NF003810">
    <property type="entry name" value="PRK05399.1"/>
    <property type="match status" value="1"/>
</dbReference>
<dbReference type="Gene3D" id="1.10.1420.10">
    <property type="match status" value="2"/>
</dbReference>
<dbReference type="CDD" id="cd03284">
    <property type="entry name" value="ABC_MutS1"/>
    <property type="match status" value="1"/>
</dbReference>
<dbReference type="InterPro" id="IPR007695">
    <property type="entry name" value="DNA_mismatch_repair_MutS-lik_N"/>
</dbReference>
<comment type="similarity">
    <text evidence="1">Belongs to the DNA mismatch repair MutS family.</text>
</comment>
<sequence>MKQFMDVKAQYADAIVLFRMGDFYETFLEDAEITAKILGIVLTKRANGKAADVPLAGFPYHALDNYLHKLVKAGHRVAICEQVEDPKLAKGIVKREVTEVVTPGTLMSDKALSEKSNQFISSLTFNNDHAGFAVLDSSTGEFHLGECPTEKIKESLLQFSPSEVVLGESIVYSLSDWYIKLKPFVTQVDDWIFDQESSYRTLTQHFNLPSLKGFGCDDFPLGISAAGALMHHIKTNLSMNLDHISTVTPVLSEGVMGLDGFTMKNLEVFQSLSTQGTHGTLVDCFDNTLTAGGGRIFRQWLHRPLTDKKRLDKRLDLVLGFTTRKQVLVSIRKSLKNSVDIERILGKINQGKASPRDVVGLAEMLDKIPAWKKQLAESADTALQTFSSLFVDVSSVVGKIRETLNEEAPIQLTQGNIIKTGVNSELDELRILLKGGKDWITNFQEAARRELGISSLKVGYNKVFGYYIEVTKVHQEKVPSSYIRKQTLVNSERYITEELKEYEEKVLSAEEDILEIEANIFRELNRFILAENTSIHTNAKLINRLDLLCGFAATASKGNYTRPVLTHEPVLEIKKGRHPVVEQLLPATEKFIPNDLNMDGKKNQIHLITGPNMAGKSTYLRQVGLIVLMAQIGSFVPAKSAKIGIVDRLFTRVGASDNLAGGESTFLVEMNEAANILNNATDQSLILLDEIGRGTATFDGLSLAWAITEYLHDAPGVNARTLFATHYHELTDLGVTLDRLENHYVEVKEFGDRIIFLRSIAKGTGDKSYGIHVARMAGLPKSVIHRATEILNHHISQSIERGDPALPPDSSDQLTLFQEQESRLRKDLNTLDVNSLTPLEALQKLDELKKDHGL</sequence>
<dbReference type="Pfam" id="PF05188">
    <property type="entry name" value="MutS_II"/>
    <property type="match status" value="1"/>
</dbReference>
<dbReference type="EMBL" id="UINC01000988">
    <property type="protein sequence ID" value="SUZ66583.1"/>
    <property type="molecule type" value="Genomic_DNA"/>
</dbReference>
<feature type="coiled-coil region" evidence="7">
    <location>
        <begin position="492"/>
        <end position="519"/>
    </location>
</feature>
<dbReference type="InterPro" id="IPR027417">
    <property type="entry name" value="P-loop_NTPase"/>
</dbReference>
<dbReference type="GO" id="GO:0005524">
    <property type="term" value="F:ATP binding"/>
    <property type="evidence" value="ECO:0007669"/>
    <property type="project" value="UniProtKB-KW"/>
</dbReference>
<dbReference type="InterPro" id="IPR016151">
    <property type="entry name" value="DNA_mismatch_repair_MutS_N"/>
</dbReference>
<dbReference type="SMART" id="SM00534">
    <property type="entry name" value="MUTSac"/>
    <property type="match status" value="1"/>
</dbReference>
<evidence type="ECO:0000256" key="6">
    <source>
        <dbReference type="ARBA" id="ARBA00023204"/>
    </source>
</evidence>
<keyword evidence="4" id="KW-0067">ATP-binding</keyword>
<dbReference type="FunFam" id="3.40.1170.10:FF:000001">
    <property type="entry name" value="DNA mismatch repair protein MutS"/>
    <property type="match status" value="1"/>
</dbReference>
<dbReference type="GO" id="GO:0006298">
    <property type="term" value="P:mismatch repair"/>
    <property type="evidence" value="ECO:0007669"/>
    <property type="project" value="InterPro"/>
</dbReference>
<dbReference type="InterPro" id="IPR007861">
    <property type="entry name" value="DNA_mismatch_repair_MutS_clamp"/>
</dbReference>
<evidence type="ECO:0000259" key="8">
    <source>
        <dbReference type="PROSITE" id="PS00486"/>
    </source>
</evidence>
<name>A0A381PM94_9ZZZZ</name>
<dbReference type="InterPro" id="IPR017261">
    <property type="entry name" value="DNA_mismatch_repair_MutS/MSH"/>
</dbReference>
<dbReference type="PROSITE" id="PS00486">
    <property type="entry name" value="DNA_MISMATCH_REPAIR_2"/>
    <property type="match status" value="1"/>
</dbReference>
<dbReference type="InterPro" id="IPR007696">
    <property type="entry name" value="DNA_mismatch_repair_MutS_core"/>
</dbReference>
<evidence type="ECO:0000256" key="5">
    <source>
        <dbReference type="ARBA" id="ARBA00023125"/>
    </source>
</evidence>
<dbReference type="SUPFAM" id="SSF53150">
    <property type="entry name" value="DNA repair protein MutS, domain II"/>
    <property type="match status" value="1"/>
</dbReference>
<keyword evidence="7" id="KW-0175">Coiled coil</keyword>
<dbReference type="Pfam" id="PF05190">
    <property type="entry name" value="MutS_IV"/>
    <property type="match status" value="1"/>
</dbReference>
<dbReference type="InterPro" id="IPR036187">
    <property type="entry name" value="DNA_mismatch_repair_MutS_sf"/>
</dbReference>
<dbReference type="Gene3D" id="3.40.50.300">
    <property type="entry name" value="P-loop containing nucleotide triphosphate hydrolases"/>
    <property type="match status" value="1"/>
</dbReference>
<keyword evidence="6" id="KW-0234">DNA repair</keyword>
<evidence type="ECO:0000256" key="4">
    <source>
        <dbReference type="ARBA" id="ARBA00022840"/>
    </source>
</evidence>
<dbReference type="SUPFAM" id="SSF52540">
    <property type="entry name" value="P-loop containing nucleoside triphosphate hydrolases"/>
    <property type="match status" value="1"/>
</dbReference>
<reference evidence="9" key="1">
    <citation type="submission" date="2018-05" db="EMBL/GenBank/DDBJ databases">
        <authorList>
            <person name="Lanie J.A."/>
            <person name="Ng W.-L."/>
            <person name="Kazmierczak K.M."/>
            <person name="Andrzejewski T.M."/>
            <person name="Davidsen T.M."/>
            <person name="Wayne K.J."/>
            <person name="Tettelin H."/>
            <person name="Glass J.I."/>
            <person name="Rusch D."/>
            <person name="Podicherti R."/>
            <person name="Tsui H.-C.T."/>
            <person name="Winkler M.E."/>
        </authorList>
    </citation>
    <scope>NUCLEOTIDE SEQUENCE</scope>
</reference>
<dbReference type="GO" id="GO:0005829">
    <property type="term" value="C:cytosol"/>
    <property type="evidence" value="ECO:0007669"/>
    <property type="project" value="TreeGrafter"/>
</dbReference>
<dbReference type="PIRSF" id="PIRSF037677">
    <property type="entry name" value="DNA_mis_repair_Msh6"/>
    <property type="match status" value="1"/>
</dbReference>
<dbReference type="NCBIfam" id="TIGR01070">
    <property type="entry name" value="mutS1"/>
    <property type="match status" value="1"/>
</dbReference>
<evidence type="ECO:0000256" key="3">
    <source>
        <dbReference type="ARBA" id="ARBA00022763"/>
    </source>
</evidence>
<dbReference type="InterPro" id="IPR007860">
    <property type="entry name" value="DNA_mmatch_repair_MutS_con_dom"/>
</dbReference>
<dbReference type="Pfam" id="PF00488">
    <property type="entry name" value="MutS_V"/>
    <property type="match status" value="1"/>
</dbReference>
<dbReference type="Pfam" id="PF05192">
    <property type="entry name" value="MutS_III"/>
    <property type="match status" value="1"/>
</dbReference>
<dbReference type="GO" id="GO:0030983">
    <property type="term" value="F:mismatched DNA binding"/>
    <property type="evidence" value="ECO:0007669"/>
    <property type="project" value="InterPro"/>
</dbReference>
<dbReference type="PANTHER" id="PTHR11361">
    <property type="entry name" value="DNA MISMATCH REPAIR PROTEIN MUTS FAMILY MEMBER"/>
    <property type="match status" value="1"/>
</dbReference>
<keyword evidence="2" id="KW-0547">Nucleotide-binding</keyword>
<dbReference type="InterPro" id="IPR000432">
    <property type="entry name" value="DNA_mismatch_repair_MutS_C"/>
</dbReference>
<feature type="domain" description="DNA mismatch repair proteins mutS family" evidence="8">
    <location>
        <begin position="684"/>
        <end position="700"/>
    </location>
</feature>
<dbReference type="PANTHER" id="PTHR11361:SF34">
    <property type="entry name" value="DNA MISMATCH REPAIR PROTEIN MSH1, MITOCHONDRIAL"/>
    <property type="match status" value="1"/>
</dbReference>